<name>A0AAE6IVH8_TREPH</name>
<dbReference type="PANTHER" id="PTHR37947:SF1">
    <property type="entry name" value="BLL2462 PROTEIN"/>
    <property type="match status" value="1"/>
</dbReference>
<dbReference type="PANTHER" id="PTHR37947">
    <property type="entry name" value="BLL2462 PROTEIN"/>
    <property type="match status" value="1"/>
</dbReference>
<sequence length="346" mass="37834">MATAYSVCGFFFYPCLDNTKNTDEGVPMIYFEKSRLLLLLVLVIPAVFFSLKKLFRINAAYSFAQHKKSILPFLIIRNILFAFAWIFIVLAAAGPLWGSKIKSVRRQGVSVVFAVDISKSMTLKDVKPSRLNLAKGFCEFLTVKLSNASCALLAVKGDSVLSVPLTFEHEVLLKAIESLSPSSYTASGTNLQKALLKAAAVFPKNRATAKTIILCTDGEQSEGNILEAAKEIQRHGIQLIIVGFGTIEGGDVSIVNEKGEAALHRSSLNETVLQEAVKVAANNSMYTSASVSGSAWVILEAINKTDLAMDKFTYIQKPVRRVFEFITIAIVLFCIALFIEGSICKK</sequence>
<feature type="transmembrane region" description="Helical" evidence="1">
    <location>
        <begin position="36"/>
        <end position="55"/>
    </location>
</feature>
<proteinExistence type="predicted"/>
<dbReference type="Gene3D" id="3.40.50.410">
    <property type="entry name" value="von Willebrand factor, type A domain"/>
    <property type="match status" value="1"/>
</dbReference>
<evidence type="ECO:0000259" key="2">
    <source>
        <dbReference type="PROSITE" id="PS50234"/>
    </source>
</evidence>
<gene>
    <name evidence="3" type="ORF">FUT82_13700</name>
</gene>
<protein>
    <submittedName>
        <fullName evidence="3">VWA domain-containing protein</fullName>
    </submittedName>
</protein>
<dbReference type="SUPFAM" id="SSF53300">
    <property type="entry name" value="vWA-like"/>
    <property type="match status" value="1"/>
</dbReference>
<dbReference type="InterPro" id="IPR036465">
    <property type="entry name" value="vWFA_dom_sf"/>
</dbReference>
<reference evidence="3 4" key="1">
    <citation type="submission" date="2019-08" db="EMBL/GenBank/DDBJ databases">
        <authorList>
            <person name="Kuhnert P."/>
        </authorList>
    </citation>
    <scope>NUCLEOTIDE SEQUENCE [LARGE SCALE GENOMIC DNA]</scope>
    <source>
        <strain evidence="3 4">B36.5</strain>
    </source>
</reference>
<dbReference type="EMBL" id="CP042817">
    <property type="protein sequence ID" value="QEJ98943.1"/>
    <property type="molecule type" value="Genomic_DNA"/>
</dbReference>
<dbReference type="Proteomes" id="UP000323594">
    <property type="component" value="Chromosome"/>
</dbReference>
<evidence type="ECO:0000313" key="3">
    <source>
        <dbReference type="EMBL" id="QEJ98943.1"/>
    </source>
</evidence>
<feature type="domain" description="VWFA" evidence="2">
    <location>
        <begin position="110"/>
        <end position="245"/>
    </location>
</feature>
<feature type="transmembrane region" description="Helical" evidence="1">
    <location>
        <begin position="322"/>
        <end position="339"/>
    </location>
</feature>
<feature type="transmembrane region" description="Helical" evidence="1">
    <location>
        <begin position="75"/>
        <end position="97"/>
    </location>
</feature>
<dbReference type="AlphaFoldDB" id="A0AAE6IVH8"/>
<dbReference type="Pfam" id="PF13519">
    <property type="entry name" value="VWA_2"/>
    <property type="match status" value="1"/>
</dbReference>
<organism evidence="3 4">
    <name type="scientific">Treponema phagedenis</name>
    <dbReference type="NCBI Taxonomy" id="162"/>
    <lineage>
        <taxon>Bacteria</taxon>
        <taxon>Pseudomonadati</taxon>
        <taxon>Spirochaetota</taxon>
        <taxon>Spirochaetia</taxon>
        <taxon>Spirochaetales</taxon>
        <taxon>Treponemataceae</taxon>
        <taxon>Treponema</taxon>
    </lineage>
</organism>
<keyword evidence="1" id="KW-1133">Transmembrane helix</keyword>
<keyword evidence="1" id="KW-0472">Membrane</keyword>
<dbReference type="PROSITE" id="PS50234">
    <property type="entry name" value="VWFA"/>
    <property type="match status" value="1"/>
</dbReference>
<accession>A0AAE6IVH8</accession>
<keyword evidence="1" id="KW-0812">Transmembrane</keyword>
<evidence type="ECO:0000313" key="4">
    <source>
        <dbReference type="Proteomes" id="UP000323594"/>
    </source>
</evidence>
<dbReference type="SMART" id="SM00327">
    <property type="entry name" value="VWA"/>
    <property type="match status" value="1"/>
</dbReference>
<evidence type="ECO:0000256" key="1">
    <source>
        <dbReference type="SAM" id="Phobius"/>
    </source>
</evidence>
<dbReference type="InterPro" id="IPR002035">
    <property type="entry name" value="VWF_A"/>
</dbReference>